<comment type="caution">
    <text evidence="2">The sequence shown here is derived from an EMBL/GenBank/DDBJ whole genome shotgun (WGS) entry which is preliminary data.</text>
</comment>
<protein>
    <submittedName>
        <fullName evidence="2">Uncharacterized protein</fullName>
    </submittedName>
</protein>
<accession>X1GL39</accession>
<gene>
    <name evidence="2" type="ORF">S03H2_20014</name>
</gene>
<name>X1GL39_9ZZZZ</name>
<evidence type="ECO:0000313" key="2">
    <source>
        <dbReference type="EMBL" id="GAH33723.1"/>
    </source>
</evidence>
<dbReference type="EMBL" id="BARU01010507">
    <property type="protein sequence ID" value="GAH33723.1"/>
    <property type="molecule type" value="Genomic_DNA"/>
</dbReference>
<organism evidence="2">
    <name type="scientific">marine sediment metagenome</name>
    <dbReference type="NCBI Taxonomy" id="412755"/>
    <lineage>
        <taxon>unclassified sequences</taxon>
        <taxon>metagenomes</taxon>
        <taxon>ecological metagenomes</taxon>
    </lineage>
</organism>
<feature type="region of interest" description="Disordered" evidence="1">
    <location>
        <begin position="79"/>
        <end position="109"/>
    </location>
</feature>
<sequence>MLVQGQIIAIMPPNFQDSWGNQYQDVTVRTAQGDITGQKASKMALTENDVGNQVVWNCDVKQNSRGQDYNKFIKLQDPQYASQGSPQRPQSSTQRPNTPQTRNYDAENRGKVRTQFIKAAIIAGTLKCNCWDDVLTLTEFAMTGIDPTKAKSPFKTNPNYVGDDPPPPTDDDIPF</sequence>
<proteinExistence type="predicted"/>
<feature type="region of interest" description="Disordered" evidence="1">
    <location>
        <begin position="146"/>
        <end position="175"/>
    </location>
</feature>
<feature type="compositionally biased region" description="Polar residues" evidence="1">
    <location>
        <begin position="79"/>
        <end position="103"/>
    </location>
</feature>
<dbReference type="AlphaFoldDB" id="X1GL39"/>
<reference evidence="2" key="1">
    <citation type="journal article" date="2014" name="Front. Microbiol.">
        <title>High frequency of phylogenetically diverse reductive dehalogenase-homologous genes in deep subseafloor sedimentary metagenomes.</title>
        <authorList>
            <person name="Kawai M."/>
            <person name="Futagami T."/>
            <person name="Toyoda A."/>
            <person name="Takaki Y."/>
            <person name="Nishi S."/>
            <person name="Hori S."/>
            <person name="Arai W."/>
            <person name="Tsubouchi T."/>
            <person name="Morono Y."/>
            <person name="Uchiyama I."/>
            <person name="Ito T."/>
            <person name="Fujiyama A."/>
            <person name="Inagaki F."/>
            <person name="Takami H."/>
        </authorList>
    </citation>
    <scope>NUCLEOTIDE SEQUENCE</scope>
    <source>
        <strain evidence="2">Expedition CK06-06</strain>
    </source>
</reference>
<evidence type="ECO:0000256" key="1">
    <source>
        <dbReference type="SAM" id="MobiDB-lite"/>
    </source>
</evidence>